<evidence type="ECO:0000256" key="2">
    <source>
        <dbReference type="ARBA" id="ARBA00023015"/>
    </source>
</evidence>
<dbReference type="EMBL" id="KZ825963">
    <property type="protein sequence ID" value="PYH90931.1"/>
    <property type="molecule type" value="Genomic_DNA"/>
</dbReference>
<dbReference type="InterPro" id="IPR021858">
    <property type="entry name" value="Fun_TF"/>
</dbReference>
<dbReference type="PANTHER" id="PTHR37534">
    <property type="entry name" value="TRANSCRIPTIONAL ACTIVATOR PROTEIN UGA3"/>
    <property type="match status" value="1"/>
</dbReference>
<organism evidence="8 9">
    <name type="scientific">Aspergillus ellipticus CBS 707.79</name>
    <dbReference type="NCBI Taxonomy" id="1448320"/>
    <lineage>
        <taxon>Eukaryota</taxon>
        <taxon>Fungi</taxon>
        <taxon>Dikarya</taxon>
        <taxon>Ascomycota</taxon>
        <taxon>Pezizomycotina</taxon>
        <taxon>Eurotiomycetes</taxon>
        <taxon>Eurotiomycetidae</taxon>
        <taxon>Eurotiales</taxon>
        <taxon>Aspergillaceae</taxon>
        <taxon>Aspergillus</taxon>
        <taxon>Aspergillus subgen. Circumdati</taxon>
    </lineage>
</organism>
<keyword evidence="3" id="KW-0238">DNA-binding</keyword>
<dbReference type="GO" id="GO:0008270">
    <property type="term" value="F:zinc ion binding"/>
    <property type="evidence" value="ECO:0007669"/>
    <property type="project" value="InterPro"/>
</dbReference>
<keyword evidence="5" id="KW-0539">Nucleus</keyword>
<evidence type="ECO:0000313" key="9">
    <source>
        <dbReference type="Proteomes" id="UP000247810"/>
    </source>
</evidence>
<gene>
    <name evidence="8" type="ORF">BO71DRAFT_452433</name>
</gene>
<dbReference type="InterPro" id="IPR036864">
    <property type="entry name" value="Zn2-C6_fun-type_DNA-bd_sf"/>
</dbReference>
<evidence type="ECO:0000313" key="8">
    <source>
        <dbReference type="EMBL" id="PYH90931.1"/>
    </source>
</evidence>
<evidence type="ECO:0000256" key="6">
    <source>
        <dbReference type="SAM" id="MobiDB-lite"/>
    </source>
</evidence>
<dbReference type="VEuPathDB" id="FungiDB:BO71DRAFT_452433"/>
<evidence type="ECO:0000259" key="7">
    <source>
        <dbReference type="PROSITE" id="PS50048"/>
    </source>
</evidence>
<dbReference type="Proteomes" id="UP000247810">
    <property type="component" value="Unassembled WGS sequence"/>
</dbReference>
<dbReference type="PROSITE" id="PS50048">
    <property type="entry name" value="ZN2_CY6_FUNGAL_2"/>
    <property type="match status" value="1"/>
</dbReference>
<evidence type="ECO:0000256" key="4">
    <source>
        <dbReference type="ARBA" id="ARBA00023163"/>
    </source>
</evidence>
<keyword evidence="2" id="KW-0805">Transcription regulation</keyword>
<accession>A0A319D1M3</accession>
<dbReference type="Pfam" id="PF00172">
    <property type="entry name" value="Zn_clus"/>
    <property type="match status" value="1"/>
</dbReference>
<dbReference type="SUPFAM" id="SSF57701">
    <property type="entry name" value="Zn2/Cys6 DNA-binding domain"/>
    <property type="match status" value="1"/>
</dbReference>
<keyword evidence="9" id="KW-1185">Reference proteome</keyword>
<dbReference type="OrthoDB" id="5386330at2759"/>
<dbReference type="PANTHER" id="PTHR37534:SF48">
    <property type="entry name" value="FINGER DOMAIN PROTEIN, PUTATIVE-RELATED"/>
    <property type="match status" value="1"/>
</dbReference>
<proteinExistence type="predicted"/>
<comment type="subcellular location">
    <subcellularLocation>
        <location evidence="1">Nucleus</location>
    </subcellularLocation>
</comment>
<protein>
    <submittedName>
        <fullName evidence="8">C6 zinc finger domain-containing protein</fullName>
    </submittedName>
</protein>
<reference evidence="8 9" key="1">
    <citation type="submission" date="2018-02" db="EMBL/GenBank/DDBJ databases">
        <title>The genomes of Aspergillus section Nigri reveals drivers in fungal speciation.</title>
        <authorList>
            <consortium name="DOE Joint Genome Institute"/>
            <person name="Vesth T.C."/>
            <person name="Nybo J."/>
            <person name="Theobald S."/>
            <person name="Brandl J."/>
            <person name="Frisvad J.C."/>
            <person name="Nielsen K.F."/>
            <person name="Lyhne E.K."/>
            <person name="Kogle M.E."/>
            <person name="Kuo A."/>
            <person name="Riley R."/>
            <person name="Clum A."/>
            <person name="Nolan M."/>
            <person name="Lipzen A."/>
            <person name="Salamov A."/>
            <person name="Henrissat B."/>
            <person name="Wiebenga A."/>
            <person name="De vries R.P."/>
            <person name="Grigoriev I.V."/>
            <person name="Mortensen U.H."/>
            <person name="Andersen M.R."/>
            <person name="Baker S.E."/>
        </authorList>
    </citation>
    <scope>NUCLEOTIDE SEQUENCE [LARGE SCALE GENOMIC DNA]</scope>
    <source>
        <strain evidence="8 9">CBS 707.79</strain>
    </source>
</reference>
<dbReference type="CDD" id="cd00067">
    <property type="entry name" value="GAL4"/>
    <property type="match status" value="1"/>
</dbReference>
<dbReference type="SMART" id="SM00066">
    <property type="entry name" value="GAL4"/>
    <property type="match status" value="1"/>
</dbReference>
<feature type="domain" description="Zn(2)-C6 fungal-type" evidence="7">
    <location>
        <begin position="8"/>
        <end position="36"/>
    </location>
</feature>
<feature type="region of interest" description="Disordered" evidence="6">
    <location>
        <begin position="58"/>
        <end position="78"/>
    </location>
</feature>
<dbReference type="AlphaFoldDB" id="A0A319D1M3"/>
<dbReference type="GO" id="GO:0005634">
    <property type="term" value="C:nucleus"/>
    <property type="evidence" value="ECO:0007669"/>
    <property type="project" value="UniProtKB-SubCell"/>
</dbReference>
<dbReference type="Gene3D" id="4.10.240.10">
    <property type="entry name" value="Zn(2)-C6 fungal-type DNA-binding domain"/>
    <property type="match status" value="1"/>
</dbReference>
<dbReference type="Pfam" id="PF11951">
    <property type="entry name" value="Fungal_trans_2"/>
    <property type="match status" value="1"/>
</dbReference>
<evidence type="ECO:0000256" key="5">
    <source>
        <dbReference type="ARBA" id="ARBA00023242"/>
    </source>
</evidence>
<dbReference type="GO" id="GO:0000976">
    <property type="term" value="F:transcription cis-regulatory region binding"/>
    <property type="evidence" value="ECO:0007669"/>
    <property type="project" value="TreeGrafter"/>
</dbReference>
<evidence type="ECO:0000256" key="3">
    <source>
        <dbReference type="ARBA" id="ARBA00023125"/>
    </source>
</evidence>
<dbReference type="GO" id="GO:0045944">
    <property type="term" value="P:positive regulation of transcription by RNA polymerase II"/>
    <property type="evidence" value="ECO:0007669"/>
    <property type="project" value="TreeGrafter"/>
</dbReference>
<dbReference type="InterPro" id="IPR001138">
    <property type="entry name" value="Zn2Cys6_DnaBD"/>
</dbReference>
<evidence type="ECO:0000256" key="1">
    <source>
        <dbReference type="ARBA" id="ARBA00004123"/>
    </source>
</evidence>
<sequence>MSEDRKRHCWECRRRRLVCDFTRPACNRCLSSDVDCPGYGDKPPVRLRWVAPGKVKSRSRQLTKSQSRDNSEETAVQDTRANNTVVYSELKIDAHVFLEATQYYNSCIYPTLLPMSELGPVKTLFPISPPIFQRGMAQPDHVRLVIVCMALSRQINSSENDPRSAGMVKRFLHYRGLIIRSLMEDLNLAHKRTGDYVIAGILTLLLIDAQQGPSPTWRCHLDGIRQIIRLRGGVRPLAQVKGVVPLLLCYVLVSVLGDATTSVSDLTITAFDLADVDFVIDKYGGGSFAFIWPTVLFAEITKINHLRLKAFTNTATTAEELTAQAYESLTRILNFSSEEWAESRPTAKDDWILLGNIYQTAVSLYCILSLQSVGVLPLSPFLRRNCISHAQLLQALLSKGTLLRKIRGFMLWPLVVLGIEAVNGGVATRTFVREQLVEMKQYTATYMPMAAKHMLQRLWTSGETHWDACFDQSYPFVTPLAVDVSGLR</sequence>
<dbReference type="GO" id="GO:0000981">
    <property type="term" value="F:DNA-binding transcription factor activity, RNA polymerase II-specific"/>
    <property type="evidence" value="ECO:0007669"/>
    <property type="project" value="InterPro"/>
</dbReference>
<name>A0A319D1M3_9EURO</name>
<keyword evidence="4" id="KW-0804">Transcription</keyword>